<feature type="transmembrane region" description="Helical" evidence="14">
    <location>
        <begin position="165"/>
        <end position="185"/>
    </location>
</feature>
<comment type="domain">
    <text evidence="13">The histidine box domains are involved in binding the catalytic metal ions.</text>
</comment>
<feature type="transmembrane region" description="Helical" evidence="14">
    <location>
        <begin position="53"/>
        <end position="72"/>
    </location>
</feature>
<dbReference type="SUPFAM" id="SSF55856">
    <property type="entry name" value="Cytochrome b5-like heme/steroid binding domain"/>
    <property type="match status" value="1"/>
</dbReference>
<dbReference type="Proteomes" id="UP000663850">
    <property type="component" value="Unassembled WGS sequence"/>
</dbReference>
<keyword evidence="7 12" id="KW-0560">Oxidoreductase</keyword>
<dbReference type="EC" id="1.14.19.1" evidence="12"/>
<comment type="subcellular location">
    <subcellularLocation>
        <location evidence="1">Membrane</location>
        <topology evidence="1">Multi-pass membrane protein</topology>
    </subcellularLocation>
</comment>
<dbReference type="InterPro" id="IPR001199">
    <property type="entry name" value="Cyt_B5-like_heme/steroid-bd"/>
</dbReference>
<comment type="caution">
    <text evidence="16">The sequence shown here is derived from an EMBL/GenBank/DDBJ whole genome shotgun (WGS) entry which is preliminary data.</text>
</comment>
<dbReference type="Gene3D" id="3.10.120.10">
    <property type="entry name" value="Cytochrome b5-like heme/steroid binding domain"/>
    <property type="match status" value="1"/>
</dbReference>
<dbReference type="Pfam" id="PF00487">
    <property type="entry name" value="FA_desaturase"/>
    <property type="match status" value="1"/>
</dbReference>
<evidence type="ECO:0000256" key="4">
    <source>
        <dbReference type="ARBA" id="ARBA00022692"/>
    </source>
</evidence>
<keyword evidence="8 12" id="KW-0408">Iron</keyword>
<keyword evidence="12" id="KW-0813">Transport</keyword>
<dbReference type="PROSITE" id="PS50255">
    <property type="entry name" value="CYTOCHROME_B5_2"/>
    <property type="match status" value="1"/>
</dbReference>
<dbReference type="InterPro" id="IPR015876">
    <property type="entry name" value="Acyl-CoA_DS"/>
</dbReference>
<accession>A0A8H3DNA4</accession>
<feature type="transmembrane region" description="Helical" evidence="14">
    <location>
        <begin position="191"/>
        <end position="210"/>
    </location>
</feature>
<keyword evidence="11 12" id="KW-0275">Fatty acid biosynthesis</keyword>
<sequence length="467" mass="53650">MSVDMRAQVPKETPQKAPIWWSNAIFFVSMHLAAVLGLYYYPIWSVPRMTVALCILSWQLASFGITIGYHRLWSHRSFTAHRSLRAVLAVTGALGFQGSIKWWCLRHRLHHRFTDDPVHDPYAATRGLWYAHVGWIFHKPRYERISLVDKGDLEADPIVQLQHRFYIPIAIFFGLVAPALIARLWGDAFGGYIYGGIIARILIWHCTFMINSLAHWEGLQPYTDEVTARGNLASKVHFVQAPRETLTNADHFAWLGGRYLLCLPLVKGTIIMCHAFPHDFRNGPCAKDWDPSKWIIWTLYQFTPFVTRVRRAREEDISHARRWMTLVRGLGKDHLPHGWGTVDDDVFFDAVAEVDNESGNGGAGQPQEKEYEVWDLTRLESYVQNERRIIILIDGWIVDATRYMSQHPGGPALLGEYSFKPRFGVDPADIKNSLPKDANWAFNGGMNNHTRTARARMRSLRIARYVQ</sequence>
<gene>
    <name evidence="16" type="ORF">RDB_LOCUS139573</name>
</gene>
<reference evidence="16" key="1">
    <citation type="submission" date="2021-01" db="EMBL/GenBank/DDBJ databases">
        <authorList>
            <person name="Kaushik A."/>
        </authorList>
    </citation>
    <scope>NUCLEOTIDE SEQUENCE</scope>
    <source>
        <strain evidence="16">Type strain: AG8-Rh-89/</strain>
    </source>
</reference>
<dbReference type="GO" id="GO:0006636">
    <property type="term" value="P:unsaturated fatty acid biosynthetic process"/>
    <property type="evidence" value="ECO:0007669"/>
    <property type="project" value="UniProtKB-UniRule"/>
</dbReference>
<keyword evidence="10 14" id="KW-0472">Membrane</keyword>
<comment type="catalytic activity">
    <reaction evidence="12">
        <text>octadecanoyl-CoA + 2 Fe(II)-[cytochrome b5] + O2 + 2 H(+) = (9Z)-octadecenoyl-CoA + 2 Fe(III)-[cytochrome b5] + 2 H2O</text>
        <dbReference type="Rhea" id="RHEA:19721"/>
        <dbReference type="Rhea" id="RHEA-COMP:10438"/>
        <dbReference type="Rhea" id="RHEA-COMP:10439"/>
        <dbReference type="ChEBI" id="CHEBI:15377"/>
        <dbReference type="ChEBI" id="CHEBI:15378"/>
        <dbReference type="ChEBI" id="CHEBI:15379"/>
        <dbReference type="ChEBI" id="CHEBI:29033"/>
        <dbReference type="ChEBI" id="CHEBI:29034"/>
        <dbReference type="ChEBI" id="CHEBI:57387"/>
        <dbReference type="ChEBI" id="CHEBI:57394"/>
        <dbReference type="EC" id="1.14.19.1"/>
    </reaction>
</comment>
<evidence type="ECO:0000256" key="8">
    <source>
        <dbReference type="ARBA" id="ARBA00023004"/>
    </source>
</evidence>
<dbReference type="CDD" id="cd03505">
    <property type="entry name" value="Delta9-FADS-like"/>
    <property type="match status" value="1"/>
</dbReference>
<dbReference type="InterPro" id="IPR036400">
    <property type="entry name" value="Cyt_B5-like_heme/steroid_sf"/>
</dbReference>
<evidence type="ECO:0000256" key="7">
    <source>
        <dbReference type="ARBA" id="ARBA00023002"/>
    </source>
</evidence>
<organism evidence="16 17">
    <name type="scientific">Rhizoctonia solani</name>
    <dbReference type="NCBI Taxonomy" id="456999"/>
    <lineage>
        <taxon>Eukaryota</taxon>
        <taxon>Fungi</taxon>
        <taxon>Dikarya</taxon>
        <taxon>Basidiomycota</taxon>
        <taxon>Agaricomycotina</taxon>
        <taxon>Agaricomycetes</taxon>
        <taxon>Cantharellales</taxon>
        <taxon>Ceratobasidiaceae</taxon>
        <taxon>Rhizoctonia</taxon>
    </lineage>
</organism>
<proteinExistence type="inferred from homology"/>
<comment type="cofactor">
    <cofactor evidence="12">
        <name>Fe(2+)</name>
        <dbReference type="ChEBI" id="CHEBI:29033"/>
    </cofactor>
    <text evidence="12">Expected to bind 2 Fe(2+) ions per subunit.</text>
</comment>
<comment type="similarity">
    <text evidence="2 12 13">Belongs to the fatty acid desaturase type 1 family.</text>
</comment>
<dbReference type="GO" id="GO:0005506">
    <property type="term" value="F:iron ion binding"/>
    <property type="evidence" value="ECO:0007669"/>
    <property type="project" value="TreeGrafter"/>
</dbReference>
<dbReference type="GO" id="GO:0005789">
    <property type="term" value="C:endoplasmic reticulum membrane"/>
    <property type="evidence" value="ECO:0007669"/>
    <property type="project" value="TreeGrafter"/>
</dbReference>
<evidence type="ECO:0000313" key="16">
    <source>
        <dbReference type="EMBL" id="CAE6535657.1"/>
    </source>
</evidence>
<protein>
    <recommendedName>
        <fullName evidence="12">Acyl-CoA desaturase</fullName>
        <ecNumber evidence="12">1.14.19.1</ecNumber>
    </recommendedName>
</protein>
<keyword evidence="3 12" id="KW-0444">Lipid biosynthesis</keyword>
<dbReference type="AlphaFoldDB" id="A0A8H3DNA4"/>
<comment type="function">
    <text evidence="12">Stearoyl-CoA desaturase that utilizes O(2) and electrons from reduced cytochrome b5 to introduce the first double bond into saturated fatty acyl-CoA substrates.</text>
</comment>
<evidence type="ECO:0000256" key="5">
    <source>
        <dbReference type="ARBA" id="ARBA00022832"/>
    </source>
</evidence>
<keyword evidence="9 12" id="KW-0443">Lipid metabolism</keyword>
<keyword evidence="12" id="KW-0349">Heme</keyword>
<dbReference type="InterPro" id="IPR005804">
    <property type="entry name" value="FA_desaturase_dom"/>
</dbReference>
<keyword evidence="6 14" id="KW-1133">Transmembrane helix</keyword>
<evidence type="ECO:0000259" key="15">
    <source>
        <dbReference type="PROSITE" id="PS50255"/>
    </source>
</evidence>
<dbReference type="PANTHER" id="PTHR11351:SF31">
    <property type="entry name" value="DESATURASE 1, ISOFORM A-RELATED"/>
    <property type="match status" value="1"/>
</dbReference>
<dbReference type="OrthoDB" id="39175at2759"/>
<evidence type="ECO:0000256" key="1">
    <source>
        <dbReference type="ARBA" id="ARBA00004141"/>
    </source>
</evidence>
<feature type="domain" description="Cytochrome b5 heme-binding" evidence="15">
    <location>
        <begin position="371"/>
        <end position="466"/>
    </location>
</feature>
<keyword evidence="5 12" id="KW-0276">Fatty acid metabolism</keyword>
<dbReference type="GO" id="GO:0004768">
    <property type="term" value="F:stearoyl-CoA 9-desaturase activity"/>
    <property type="evidence" value="ECO:0007669"/>
    <property type="project" value="UniProtKB-UniRule"/>
</dbReference>
<dbReference type="PANTHER" id="PTHR11351">
    <property type="entry name" value="ACYL-COA DESATURASE"/>
    <property type="match status" value="1"/>
</dbReference>
<keyword evidence="4 13" id="KW-0812">Transmembrane</keyword>
<evidence type="ECO:0000256" key="13">
    <source>
        <dbReference type="RuleBase" id="RU000581"/>
    </source>
</evidence>
<evidence type="ECO:0000256" key="3">
    <source>
        <dbReference type="ARBA" id="ARBA00022516"/>
    </source>
</evidence>
<evidence type="ECO:0000313" key="17">
    <source>
        <dbReference type="Proteomes" id="UP000663850"/>
    </source>
</evidence>
<dbReference type="PRINTS" id="PR00075">
    <property type="entry name" value="FACDDSATRASE"/>
</dbReference>
<evidence type="ECO:0000256" key="14">
    <source>
        <dbReference type="SAM" id="Phobius"/>
    </source>
</evidence>
<evidence type="ECO:0000256" key="12">
    <source>
        <dbReference type="PIRNR" id="PIRNR000345"/>
    </source>
</evidence>
<feature type="transmembrane region" description="Helical" evidence="14">
    <location>
        <begin position="20"/>
        <end position="41"/>
    </location>
</feature>
<keyword evidence="12" id="KW-0479">Metal-binding</keyword>
<dbReference type="PIRSF" id="PIRSF000345">
    <property type="entry name" value="OLE1"/>
    <property type="match status" value="1"/>
</dbReference>
<evidence type="ECO:0000256" key="10">
    <source>
        <dbReference type="ARBA" id="ARBA00023136"/>
    </source>
</evidence>
<evidence type="ECO:0000256" key="6">
    <source>
        <dbReference type="ARBA" id="ARBA00022989"/>
    </source>
</evidence>
<evidence type="ECO:0000256" key="9">
    <source>
        <dbReference type="ARBA" id="ARBA00023098"/>
    </source>
</evidence>
<dbReference type="InterPro" id="IPR009160">
    <property type="entry name" value="Acyl-CoA_deSatase_haem/ster-bd"/>
</dbReference>
<name>A0A8H3DNA4_9AGAM</name>
<keyword evidence="12" id="KW-0249">Electron transport</keyword>
<evidence type="ECO:0000256" key="11">
    <source>
        <dbReference type="ARBA" id="ARBA00023160"/>
    </source>
</evidence>
<dbReference type="EMBL" id="CAJMWZ010007352">
    <property type="protein sequence ID" value="CAE6535657.1"/>
    <property type="molecule type" value="Genomic_DNA"/>
</dbReference>
<evidence type="ECO:0000256" key="2">
    <source>
        <dbReference type="ARBA" id="ARBA00009295"/>
    </source>
</evidence>